<comment type="caution">
    <text evidence="1">The sequence shown here is derived from an EMBL/GenBank/DDBJ whole genome shotgun (WGS) entry which is preliminary data.</text>
</comment>
<dbReference type="EMBL" id="JBANQN010000004">
    <property type="protein sequence ID" value="KAK6791589.1"/>
    <property type="molecule type" value="Genomic_DNA"/>
</dbReference>
<protein>
    <submittedName>
        <fullName evidence="1">Uncharacterized protein</fullName>
    </submittedName>
</protein>
<evidence type="ECO:0000313" key="2">
    <source>
        <dbReference type="Proteomes" id="UP001371456"/>
    </source>
</evidence>
<dbReference type="PANTHER" id="PTHR45763">
    <property type="entry name" value="HYDROLASE, ALPHA/BETA FOLD FAMILY PROTEIN, EXPRESSED-RELATED"/>
    <property type="match status" value="1"/>
</dbReference>
<dbReference type="PANTHER" id="PTHR45763:SF21">
    <property type="entry name" value="ALPHA_BETA-HYDROLASES SUPERFAMILY PROTEIN"/>
    <property type="match status" value="1"/>
</dbReference>
<gene>
    <name evidence="1" type="ORF">RDI58_010670</name>
</gene>
<dbReference type="AlphaFoldDB" id="A0AAN8YFL3"/>
<evidence type="ECO:0000313" key="1">
    <source>
        <dbReference type="EMBL" id="KAK6791589.1"/>
    </source>
</evidence>
<name>A0AAN8YFL3_SOLBU</name>
<accession>A0AAN8YFL3</accession>
<proteinExistence type="predicted"/>
<keyword evidence="2" id="KW-1185">Reference proteome</keyword>
<reference evidence="1 2" key="1">
    <citation type="submission" date="2024-02" db="EMBL/GenBank/DDBJ databases">
        <title>de novo genome assembly of Solanum bulbocastanum strain 11H21.</title>
        <authorList>
            <person name="Hosaka A.J."/>
        </authorList>
    </citation>
    <scope>NUCLEOTIDE SEQUENCE [LARGE SCALE GENOMIC DNA]</scope>
    <source>
        <tissue evidence="1">Young leaves</tissue>
    </source>
</reference>
<sequence>MIEKVQHQREFESLHRDLIVGLEIGTLIRRISNSLFPDNEGSKRSSLGFNIMILLKPPPPNVCGSPGGLPVTSPRVQLSDGRYVTYKESGVAKEMAKHKISIVHGFDSSKDLML</sequence>
<organism evidence="1 2">
    <name type="scientific">Solanum bulbocastanum</name>
    <name type="common">Wild potato</name>
    <dbReference type="NCBI Taxonomy" id="147425"/>
    <lineage>
        <taxon>Eukaryota</taxon>
        <taxon>Viridiplantae</taxon>
        <taxon>Streptophyta</taxon>
        <taxon>Embryophyta</taxon>
        <taxon>Tracheophyta</taxon>
        <taxon>Spermatophyta</taxon>
        <taxon>Magnoliopsida</taxon>
        <taxon>eudicotyledons</taxon>
        <taxon>Gunneridae</taxon>
        <taxon>Pentapetalae</taxon>
        <taxon>asterids</taxon>
        <taxon>lamiids</taxon>
        <taxon>Solanales</taxon>
        <taxon>Solanaceae</taxon>
        <taxon>Solanoideae</taxon>
        <taxon>Solaneae</taxon>
        <taxon>Solanum</taxon>
    </lineage>
</organism>
<dbReference type="Proteomes" id="UP001371456">
    <property type="component" value="Unassembled WGS sequence"/>
</dbReference>